<evidence type="ECO:0000313" key="4">
    <source>
        <dbReference type="EnsemblPlants" id="Kaladp0037s0130.1.v1.1"/>
    </source>
</evidence>
<proteinExistence type="predicted"/>
<evidence type="ECO:0000256" key="1">
    <source>
        <dbReference type="ARBA" id="ARBA00022658"/>
    </source>
</evidence>
<dbReference type="PANTHER" id="PTHR33101:SF1">
    <property type="entry name" value="ROP GUANINE NUCLEOTIDE EXCHANGE FACTOR 5"/>
    <property type="match status" value="1"/>
</dbReference>
<dbReference type="AlphaFoldDB" id="A0A7N0TGU8"/>
<dbReference type="CDD" id="cd14279">
    <property type="entry name" value="CUE"/>
    <property type="match status" value="1"/>
</dbReference>
<evidence type="ECO:0000313" key="5">
    <source>
        <dbReference type="Proteomes" id="UP000594263"/>
    </source>
</evidence>
<dbReference type="InterPro" id="IPR005512">
    <property type="entry name" value="PRONE_dom"/>
</dbReference>
<dbReference type="Proteomes" id="UP000594263">
    <property type="component" value="Unplaced"/>
</dbReference>
<dbReference type="Pfam" id="PF03759">
    <property type="entry name" value="PRONE"/>
    <property type="match status" value="1"/>
</dbReference>
<protein>
    <recommendedName>
        <fullName evidence="3">PRONE domain-containing protein</fullName>
    </recommendedName>
</protein>
<organism evidence="4 5">
    <name type="scientific">Kalanchoe fedtschenkoi</name>
    <name type="common">Lavender scallops</name>
    <name type="synonym">South American air plant</name>
    <dbReference type="NCBI Taxonomy" id="63787"/>
    <lineage>
        <taxon>Eukaryota</taxon>
        <taxon>Viridiplantae</taxon>
        <taxon>Streptophyta</taxon>
        <taxon>Embryophyta</taxon>
        <taxon>Tracheophyta</taxon>
        <taxon>Spermatophyta</taxon>
        <taxon>Magnoliopsida</taxon>
        <taxon>eudicotyledons</taxon>
        <taxon>Gunneridae</taxon>
        <taxon>Pentapetalae</taxon>
        <taxon>Saxifragales</taxon>
        <taxon>Crassulaceae</taxon>
        <taxon>Kalanchoe</taxon>
    </lineage>
</organism>
<sequence>MGQRSSTKYFCCVFGVSSAASIFGKLWRLEPLPAGEKEMWRREMDVFLSVGDHIVEMVPSDKTLPGGTKLEIMTCRPRSDLFINLPALRKLDSMLLELLDGFSDKEFWYVDADGLALLNKALGGQNEKWRLPVPRTPTGGLAADSSRQLHLKRESCYQILKAAMMINTETVTDMEVPDLYLESLPKTGRACLGDSFYRFIASDNFSVDSWFDCLDSSDDLVVLELVNRLEAAVNVRHNRSQSNFLRTAKSSLVEAERRELLAGRAEELLLTLKQKFPNLPQTTLEAAKIQCNKDVGKSILESYSRALGSVAYNIIAQIDDLLSVDKLMRQTTSSSRHPLSLSRFPARTAPVTPPCSSVTPLPSASKSEIVRFLNRLPRRDGRAKRVLASYLCVDSTLRNATA</sequence>
<accession>A0A7N0TGU8</accession>
<dbReference type="PROSITE" id="PS51334">
    <property type="entry name" value="PRONE"/>
    <property type="match status" value="1"/>
</dbReference>
<dbReference type="Gene3D" id="1.20.58.1310">
    <property type="entry name" value="PRONE domain, subdomain 2"/>
    <property type="match status" value="1"/>
</dbReference>
<dbReference type="GO" id="GO:0005085">
    <property type="term" value="F:guanyl-nucleotide exchange factor activity"/>
    <property type="evidence" value="ECO:0007669"/>
    <property type="project" value="UniProtKB-UniRule"/>
</dbReference>
<keyword evidence="5" id="KW-1185">Reference proteome</keyword>
<dbReference type="Gene3D" id="1.20.58.2010">
    <property type="entry name" value="PRONE domain, subdomain 1"/>
    <property type="match status" value="1"/>
</dbReference>
<dbReference type="InterPro" id="IPR038937">
    <property type="entry name" value="RopGEF"/>
</dbReference>
<feature type="domain" description="PRONE" evidence="3">
    <location>
        <begin position="1"/>
        <end position="335"/>
    </location>
</feature>
<dbReference type="Gramene" id="Kaladp0037s0130.1.v1.1">
    <property type="protein sequence ID" value="Kaladp0037s0130.1.v1.1"/>
    <property type="gene ID" value="Kaladp0037s0130.v1.1"/>
</dbReference>
<reference evidence="4" key="1">
    <citation type="submission" date="2021-01" db="UniProtKB">
        <authorList>
            <consortium name="EnsemblPlants"/>
        </authorList>
    </citation>
    <scope>IDENTIFICATION</scope>
</reference>
<evidence type="ECO:0000256" key="2">
    <source>
        <dbReference type="PROSITE-ProRule" id="PRU00663"/>
    </source>
</evidence>
<evidence type="ECO:0000259" key="3">
    <source>
        <dbReference type="PROSITE" id="PS51334"/>
    </source>
</evidence>
<keyword evidence="1 2" id="KW-0344">Guanine-nucleotide releasing factor</keyword>
<name>A0A7N0TGU8_KALFE</name>
<dbReference type="EnsemblPlants" id="Kaladp0037s0130.1.v1.1">
    <property type="protein sequence ID" value="Kaladp0037s0130.1.v1.1"/>
    <property type="gene ID" value="Kaladp0037s0130.v1.1"/>
</dbReference>
<dbReference type="PANTHER" id="PTHR33101">
    <property type="entry name" value="ROP GUANINE NUCLEOTIDE EXCHANGE FACTOR 1"/>
    <property type="match status" value="1"/>
</dbReference>